<dbReference type="EMBL" id="LAQJ01000165">
    <property type="protein sequence ID" value="KKO19712.1"/>
    <property type="molecule type" value="Genomic_DNA"/>
</dbReference>
<gene>
    <name evidence="1" type="ORF">BROFUL_01573</name>
</gene>
<sequence length="137" mass="15828">MGLLPYSPPFLYGLVSCIKTIFYHIWRAFSLTKSLFFYSTKNLRTAATRSFQIASIFSPSSFGLHSLTSLSPNEYTGEFLPEISRLFNNYSVRLEIANRIMKRHSGMEFGCDIEKDRIRTWVTERMVIAQPPSRSEL</sequence>
<dbReference type="Proteomes" id="UP000034954">
    <property type="component" value="Unassembled WGS sequence"/>
</dbReference>
<name>A0A0M2UV73_9BACT</name>
<reference evidence="1 2" key="1">
    <citation type="journal article" date="2013" name="BMC Microbiol.">
        <title>Identification of the type II cytochrome c maturation pathway in anammox bacteria by comparative genomics.</title>
        <authorList>
            <person name="Ferousi C."/>
            <person name="Speth D.R."/>
            <person name="Reimann J."/>
            <person name="Op den Camp H.J."/>
            <person name="Allen J.W."/>
            <person name="Keltjens J.T."/>
            <person name="Jetten M.S."/>
        </authorList>
    </citation>
    <scope>NUCLEOTIDE SEQUENCE [LARGE SCALE GENOMIC DNA]</scope>
    <source>
        <strain evidence="1">RU1</strain>
    </source>
</reference>
<comment type="caution">
    <text evidence="1">The sequence shown here is derived from an EMBL/GenBank/DDBJ whole genome shotgun (WGS) entry which is preliminary data.</text>
</comment>
<proteinExistence type="predicted"/>
<keyword evidence="2" id="KW-1185">Reference proteome</keyword>
<evidence type="ECO:0000313" key="1">
    <source>
        <dbReference type="EMBL" id="KKO19712.1"/>
    </source>
</evidence>
<evidence type="ECO:0000313" key="2">
    <source>
        <dbReference type="Proteomes" id="UP000034954"/>
    </source>
</evidence>
<organism evidence="1 2">
    <name type="scientific">Candidatus Brocadia fulgida</name>
    <dbReference type="NCBI Taxonomy" id="380242"/>
    <lineage>
        <taxon>Bacteria</taxon>
        <taxon>Pseudomonadati</taxon>
        <taxon>Planctomycetota</taxon>
        <taxon>Candidatus Brocadiia</taxon>
        <taxon>Candidatus Brocadiales</taxon>
        <taxon>Candidatus Brocadiaceae</taxon>
        <taxon>Candidatus Brocadia</taxon>
    </lineage>
</organism>
<protein>
    <submittedName>
        <fullName evidence="1">Uncharacterized protein</fullName>
    </submittedName>
</protein>
<dbReference type="AlphaFoldDB" id="A0A0M2UV73"/>
<accession>A0A0M2UV73</accession>